<dbReference type="EMBL" id="OOIP01000007">
    <property type="protein sequence ID" value="SPO37465.1"/>
    <property type="molecule type" value="Genomic_DNA"/>
</dbReference>
<keyword evidence="4" id="KW-0032">Aminotransferase</keyword>
<dbReference type="InterPro" id="IPR000192">
    <property type="entry name" value="Aminotrans_V_dom"/>
</dbReference>
<feature type="domain" description="Aminotransferase class V" evidence="8">
    <location>
        <begin position="205"/>
        <end position="487"/>
    </location>
</feature>
<proteinExistence type="inferred from homology"/>
<dbReference type="GO" id="GO:0019265">
    <property type="term" value="P:glycine biosynthetic process, by transamination of glyoxylate"/>
    <property type="evidence" value="ECO:0007669"/>
    <property type="project" value="TreeGrafter"/>
</dbReference>
<evidence type="ECO:0000313" key="9">
    <source>
        <dbReference type="EMBL" id="SPO37465.1"/>
    </source>
</evidence>
<dbReference type="GO" id="GO:0005777">
    <property type="term" value="C:peroxisome"/>
    <property type="evidence" value="ECO:0007669"/>
    <property type="project" value="TreeGrafter"/>
</dbReference>
<dbReference type="InterPro" id="IPR015421">
    <property type="entry name" value="PyrdxlP-dep_Trfase_major"/>
</dbReference>
<dbReference type="Pfam" id="PF00266">
    <property type="entry name" value="Aminotran_5"/>
    <property type="match status" value="1"/>
</dbReference>
<dbReference type="Gene3D" id="3.40.640.10">
    <property type="entry name" value="Type I PLP-dependent aspartate aminotransferase-like (Major domain)"/>
    <property type="match status" value="1"/>
</dbReference>
<accession>A0A5C3F062</accession>
<name>A0A5C3F062_9BASI</name>
<dbReference type="PANTHER" id="PTHR21152:SF24">
    <property type="entry name" value="ALANINE--GLYOXYLATE AMINOTRANSFERASE 1"/>
    <property type="match status" value="1"/>
</dbReference>
<evidence type="ECO:0000256" key="4">
    <source>
        <dbReference type="ARBA" id="ARBA00022576"/>
    </source>
</evidence>
<dbReference type="FunFam" id="3.40.640.10:FF:000027">
    <property type="entry name" value="Serine--pyruvate aminotransferase, mitochondrial"/>
    <property type="match status" value="1"/>
</dbReference>
<keyword evidence="5" id="KW-0808">Transferase</keyword>
<dbReference type="EC" id="2.6.1.44" evidence="3"/>
<sequence length="531" mass="56251">MPTPTHPASLERVPAGSPFFWSRTPPALTLINTTTITDAASDAHIRSPLDLLSNGRAIPSVSTRSLPAPGISTVRRPPPFTSLPRLAMTDNKIAAAPGSTPTSPTSLPIVGSPSSSRPSATSATITHATGPTAAGTAQTRVQQLQQHLSQRLPSTLKYAMSTQEFKQAPHKLLVIPGPIEVADDVLLANAHPAIEVLFSTEAQPVLTAGSGTLGWDHVAANCLQPGESALVLNSGYFGDSFAECLEVYGAKVDQIKAPIGSKPSLAEVEEALKKKKYKVLTFTHVDTSTGVLSDAKGLGELVKRVSPETILVLDGVCSVASEEIRMDAWGIDVVLTASQKGLGCPPGLMILAASKKAIAAFESRTAPPTSYYASWSKWLPVMKAYESGTGAYFGTPPTNLIYALHASLSTITKGAVSVEQRLQMHVEASDRVKNFVTHDLGLKQLVADGIKDGAHGMTAVRYPQGIKATDLLPKLVARNIVVAAGLHKQCKDEYFRIGHMGVTVVDDKQRGDLDHLLKSIKEALAEAGYKA</sequence>
<feature type="region of interest" description="Disordered" evidence="7">
    <location>
        <begin position="94"/>
        <end position="131"/>
    </location>
</feature>
<comment type="similarity">
    <text evidence="2">Belongs to the class-V pyridoxal-phosphate-dependent aminotransferase family.</text>
</comment>
<reference evidence="9 10" key="1">
    <citation type="submission" date="2018-03" db="EMBL/GenBank/DDBJ databases">
        <authorList>
            <person name="Guldener U."/>
        </authorList>
    </citation>
    <scope>NUCLEOTIDE SEQUENCE [LARGE SCALE GENOMIC DNA]</scope>
    <source>
        <strain evidence="9 10">DAOM196992</strain>
    </source>
</reference>
<comment type="cofactor">
    <cofactor evidence="1">
        <name>pyridoxal 5'-phosphate</name>
        <dbReference type="ChEBI" id="CHEBI:597326"/>
    </cofactor>
</comment>
<dbReference type="Proteomes" id="UP000323386">
    <property type="component" value="Unassembled WGS sequence"/>
</dbReference>
<gene>
    <name evidence="9" type="ORF">PSFLO_02939</name>
</gene>
<dbReference type="GO" id="GO:0008453">
    <property type="term" value="F:alanine-glyoxylate transaminase activity"/>
    <property type="evidence" value="ECO:0007669"/>
    <property type="project" value="UniProtKB-EC"/>
</dbReference>
<dbReference type="PANTHER" id="PTHR21152">
    <property type="entry name" value="AMINOTRANSFERASE CLASS V"/>
    <property type="match status" value="1"/>
</dbReference>
<evidence type="ECO:0000256" key="3">
    <source>
        <dbReference type="ARBA" id="ARBA00013049"/>
    </source>
</evidence>
<evidence type="ECO:0000256" key="1">
    <source>
        <dbReference type="ARBA" id="ARBA00001933"/>
    </source>
</evidence>
<dbReference type="GO" id="GO:0004760">
    <property type="term" value="F:L-serine-pyruvate transaminase activity"/>
    <property type="evidence" value="ECO:0007669"/>
    <property type="project" value="TreeGrafter"/>
</dbReference>
<dbReference type="OrthoDB" id="7403325at2759"/>
<evidence type="ECO:0000256" key="7">
    <source>
        <dbReference type="SAM" id="MobiDB-lite"/>
    </source>
</evidence>
<evidence type="ECO:0000256" key="5">
    <source>
        <dbReference type="ARBA" id="ARBA00022679"/>
    </source>
</evidence>
<protein>
    <recommendedName>
        <fullName evidence="3">alanine--glyoxylate transaminase</fullName>
        <ecNumber evidence="3">2.6.1.44</ecNumber>
    </recommendedName>
</protein>
<organism evidence="9 10">
    <name type="scientific">Pseudozyma flocculosa</name>
    <dbReference type="NCBI Taxonomy" id="84751"/>
    <lineage>
        <taxon>Eukaryota</taxon>
        <taxon>Fungi</taxon>
        <taxon>Dikarya</taxon>
        <taxon>Basidiomycota</taxon>
        <taxon>Ustilaginomycotina</taxon>
        <taxon>Ustilaginomycetes</taxon>
        <taxon>Ustilaginales</taxon>
        <taxon>Ustilaginaceae</taxon>
        <taxon>Pseudozyma</taxon>
    </lineage>
</organism>
<evidence type="ECO:0000313" key="10">
    <source>
        <dbReference type="Proteomes" id="UP000323386"/>
    </source>
</evidence>
<dbReference type="SUPFAM" id="SSF53383">
    <property type="entry name" value="PLP-dependent transferases"/>
    <property type="match status" value="1"/>
</dbReference>
<keyword evidence="10" id="KW-1185">Reference proteome</keyword>
<dbReference type="InterPro" id="IPR015424">
    <property type="entry name" value="PyrdxlP-dep_Trfase"/>
</dbReference>
<evidence type="ECO:0000256" key="2">
    <source>
        <dbReference type="ARBA" id="ARBA00009236"/>
    </source>
</evidence>
<evidence type="ECO:0000259" key="8">
    <source>
        <dbReference type="Pfam" id="PF00266"/>
    </source>
</evidence>
<dbReference type="AlphaFoldDB" id="A0A5C3F062"/>
<keyword evidence="6" id="KW-0663">Pyridoxal phosphate</keyword>
<evidence type="ECO:0000256" key="6">
    <source>
        <dbReference type="ARBA" id="ARBA00022898"/>
    </source>
</evidence>
<dbReference type="InterPro" id="IPR015422">
    <property type="entry name" value="PyrdxlP-dep_Trfase_small"/>
</dbReference>
<dbReference type="Gene3D" id="3.90.1150.10">
    <property type="entry name" value="Aspartate Aminotransferase, domain 1"/>
    <property type="match status" value="1"/>
</dbReference>
<dbReference type="FunFam" id="3.90.1150.10:FF:000049">
    <property type="entry name" value="Alanine-glyoxylate aminotransferase 1"/>
    <property type="match status" value="1"/>
</dbReference>